<reference evidence="3" key="1">
    <citation type="submission" date="2022-07" db="EMBL/GenBank/DDBJ databases">
        <title>Genome Sequence of Physisporinus lineatus.</title>
        <authorList>
            <person name="Buettner E."/>
        </authorList>
    </citation>
    <scope>NUCLEOTIDE SEQUENCE</scope>
    <source>
        <strain evidence="3">VT162</strain>
    </source>
</reference>
<keyword evidence="4" id="KW-1185">Reference proteome</keyword>
<dbReference type="AlphaFoldDB" id="A0AAD5YGF7"/>
<dbReference type="PANTHER" id="PTHR37543">
    <property type="entry name" value="CCCH ZINC FINGER DNA BINDING PROTEIN (AFU_ORTHOLOGUE AFUA_5G12760)"/>
    <property type="match status" value="1"/>
</dbReference>
<dbReference type="InterPro" id="IPR057683">
    <property type="entry name" value="DUF7923"/>
</dbReference>
<evidence type="ECO:0000313" key="4">
    <source>
        <dbReference type="Proteomes" id="UP001212997"/>
    </source>
</evidence>
<evidence type="ECO:0000259" key="2">
    <source>
        <dbReference type="Pfam" id="PF25540"/>
    </source>
</evidence>
<dbReference type="Pfam" id="PF25540">
    <property type="entry name" value="DUF7923"/>
    <property type="match status" value="1"/>
</dbReference>
<proteinExistence type="predicted"/>
<evidence type="ECO:0000313" key="3">
    <source>
        <dbReference type="EMBL" id="KAJ3483985.1"/>
    </source>
</evidence>
<dbReference type="Proteomes" id="UP001212997">
    <property type="component" value="Unassembled WGS sequence"/>
</dbReference>
<feature type="compositionally biased region" description="Low complexity" evidence="1">
    <location>
        <begin position="104"/>
        <end position="124"/>
    </location>
</feature>
<feature type="domain" description="DUF7923" evidence="2">
    <location>
        <begin position="30"/>
        <end position="81"/>
    </location>
</feature>
<name>A0AAD5YGF7_9APHY</name>
<gene>
    <name evidence="3" type="ORF">NLI96_g5951</name>
</gene>
<dbReference type="EMBL" id="JANAWD010000206">
    <property type="protein sequence ID" value="KAJ3483985.1"/>
    <property type="molecule type" value="Genomic_DNA"/>
</dbReference>
<accession>A0AAD5YGF7</accession>
<dbReference type="PANTHER" id="PTHR37543:SF1">
    <property type="entry name" value="CCCH ZINC FINGER DNA BINDING PROTEIN (AFU_ORTHOLOGUE AFUA_5G12760)"/>
    <property type="match status" value="1"/>
</dbReference>
<protein>
    <recommendedName>
        <fullName evidence="2">DUF7923 domain-containing protein</fullName>
    </recommendedName>
</protein>
<comment type="caution">
    <text evidence="3">The sequence shown here is derived from an EMBL/GenBank/DDBJ whole genome shotgun (WGS) entry which is preliminary data.</text>
</comment>
<evidence type="ECO:0000256" key="1">
    <source>
        <dbReference type="SAM" id="MobiDB-lite"/>
    </source>
</evidence>
<sequence length="312" mass="34169">MVPPDSPGFLWRYAHPQRSTGLYDSTAFTCAGSHDNGYALELQTLISEGLKHKLVLVPGYTEVAFRIRELELPTLTIPDLFIPEKLPETTLSPYPKSPSLPGELSPNFPSSGSSPSRSALGLGLHAFPDSPGGSPFGMSQRPRKTSILSRQAKRASGISLPPDSPSYFDEKSETVSERAAADSSEELLVSPAISRKTAQTFEELNPRPCFQHYLLGECSNVKCVHGHNYVLNPDDLERLSQHAKSLPCLNILKGFYTIPDYLCRRYADAIPVQRAVVPKMKNASLLIPAPMGQNAQRGASSLEQCTHNGLYF</sequence>
<organism evidence="3 4">
    <name type="scientific">Meripilus lineatus</name>
    <dbReference type="NCBI Taxonomy" id="2056292"/>
    <lineage>
        <taxon>Eukaryota</taxon>
        <taxon>Fungi</taxon>
        <taxon>Dikarya</taxon>
        <taxon>Basidiomycota</taxon>
        <taxon>Agaricomycotina</taxon>
        <taxon>Agaricomycetes</taxon>
        <taxon>Polyporales</taxon>
        <taxon>Meripilaceae</taxon>
        <taxon>Meripilus</taxon>
    </lineage>
</organism>
<feature type="region of interest" description="Disordered" evidence="1">
    <location>
        <begin position="92"/>
        <end position="172"/>
    </location>
</feature>